<gene>
    <name evidence="2" type="ORF">KIPB_011253</name>
</gene>
<organism evidence="2 3">
    <name type="scientific">Kipferlia bialata</name>
    <dbReference type="NCBI Taxonomy" id="797122"/>
    <lineage>
        <taxon>Eukaryota</taxon>
        <taxon>Metamonada</taxon>
        <taxon>Carpediemonas-like organisms</taxon>
        <taxon>Kipferlia</taxon>
    </lineage>
</organism>
<feature type="signal peptide" evidence="1">
    <location>
        <begin position="1"/>
        <end position="22"/>
    </location>
</feature>
<dbReference type="EMBL" id="BDIP01004502">
    <property type="protein sequence ID" value="GIQ88902.1"/>
    <property type="molecule type" value="Genomic_DNA"/>
</dbReference>
<feature type="non-terminal residue" evidence="2">
    <location>
        <position position="1"/>
    </location>
</feature>
<dbReference type="Proteomes" id="UP000265618">
    <property type="component" value="Unassembled WGS sequence"/>
</dbReference>
<evidence type="ECO:0000256" key="1">
    <source>
        <dbReference type="SAM" id="SignalP"/>
    </source>
</evidence>
<comment type="caution">
    <text evidence="2">The sequence shown here is derived from an EMBL/GenBank/DDBJ whole genome shotgun (WGS) entry which is preliminary data.</text>
</comment>
<accession>A0A9K3GMZ7</accession>
<keyword evidence="1" id="KW-0732">Signal</keyword>
<evidence type="ECO:0000313" key="2">
    <source>
        <dbReference type="EMBL" id="GIQ88902.1"/>
    </source>
</evidence>
<name>A0A9K3GMZ7_9EUKA</name>
<proteinExistence type="predicted"/>
<keyword evidence="3" id="KW-1185">Reference proteome</keyword>
<reference evidence="2 3" key="1">
    <citation type="journal article" date="2018" name="PLoS ONE">
        <title>The draft genome of Kipferlia bialata reveals reductive genome evolution in fornicate parasites.</title>
        <authorList>
            <person name="Tanifuji G."/>
            <person name="Takabayashi S."/>
            <person name="Kume K."/>
            <person name="Takagi M."/>
            <person name="Nakayama T."/>
            <person name="Kamikawa R."/>
            <person name="Inagaki Y."/>
            <person name="Hashimoto T."/>
        </authorList>
    </citation>
    <scope>NUCLEOTIDE SEQUENCE [LARGE SCALE GENOMIC DNA]</scope>
    <source>
        <strain evidence="2">NY0173</strain>
    </source>
</reference>
<protein>
    <submittedName>
        <fullName evidence="2">Uncharacterized protein</fullName>
    </submittedName>
</protein>
<sequence>MALDPSSLAVLLILALLGITIDIRPDFEPATAVLVETDNYYPANVPIDSLCFTLTDSFYNDSIEWPYEGVAGYLTQTGVRINPETDDTLDMRFPFSWVDSDKAYCAENVRLFPTMDGYNSIEQEVEIFLELPSWVTADGYTASLQVPVVCNTADTDILGDLYLWAEDSYFMEIPSSASDIHY</sequence>
<evidence type="ECO:0000313" key="3">
    <source>
        <dbReference type="Proteomes" id="UP000265618"/>
    </source>
</evidence>
<dbReference type="AlphaFoldDB" id="A0A9K3GMZ7"/>
<feature type="chain" id="PRO_5039926494" evidence="1">
    <location>
        <begin position="23"/>
        <end position="182"/>
    </location>
</feature>